<dbReference type="AlphaFoldDB" id="A0A4P9W061"/>
<dbReference type="Proteomes" id="UP000269721">
    <property type="component" value="Unassembled WGS sequence"/>
</dbReference>
<evidence type="ECO:0000313" key="3">
    <source>
        <dbReference type="EMBL" id="RKO85454.1"/>
    </source>
</evidence>
<organism evidence="3 4">
    <name type="scientific">Blyttiomyces helicus</name>
    <dbReference type="NCBI Taxonomy" id="388810"/>
    <lineage>
        <taxon>Eukaryota</taxon>
        <taxon>Fungi</taxon>
        <taxon>Fungi incertae sedis</taxon>
        <taxon>Chytridiomycota</taxon>
        <taxon>Chytridiomycota incertae sedis</taxon>
        <taxon>Chytridiomycetes</taxon>
        <taxon>Chytridiomycetes incertae sedis</taxon>
        <taxon>Blyttiomyces</taxon>
    </lineage>
</organism>
<accession>A0A4P9W061</accession>
<sequence length="242" mass="26612">MGKRDKKDGRVGGNLLPAASSRAADLLPSSAFAFGPPAAFATTSFGTNAVELDLHDLDAELKVQQKLWVKLRGVSRPNVVDHPLISLQNAQFILKKLSKRDSITRMKALDDLSNYIGSAESETIQKMVPAWVGPLVTGLLLVLLHRSVPLTFVPFLPQPNFYNRLAIDADRRVRESTGVTHLKLVHTVRKQLAPHLKEIIGTWVCCQFDSSPGVQKAAVEAFQTEILAFIAENILNQTPETL</sequence>
<keyword evidence="1" id="KW-0863">Zinc-finger</keyword>
<feature type="non-terminal residue" evidence="3">
    <location>
        <position position="242"/>
    </location>
</feature>
<comment type="function">
    <text evidence="1">E3 ubiquitin-protein ligase. Component of the ribosome quality control complex (RQC), a ribosome-associated complex that mediates ubiquitination and extraction of incompletely synthesized nascent chains for proteasomal degradation.</text>
</comment>
<dbReference type="GO" id="GO:1990112">
    <property type="term" value="C:RQC complex"/>
    <property type="evidence" value="ECO:0007669"/>
    <property type="project" value="UniProtKB-UniRule"/>
</dbReference>
<dbReference type="GO" id="GO:0072344">
    <property type="term" value="P:rescue of stalled ribosome"/>
    <property type="evidence" value="ECO:0007669"/>
    <property type="project" value="UniProtKB-UniRule"/>
</dbReference>
<dbReference type="InterPro" id="IPR016024">
    <property type="entry name" value="ARM-type_fold"/>
</dbReference>
<dbReference type="PANTHER" id="PTHR12389:SF0">
    <property type="entry name" value="E3 UBIQUITIN-PROTEIN LIGASE LISTERIN"/>
    <property type="match status" value="1"/>
</dbReference>
<keyword evidence="1" id="KW-0808">Transferase</keyword>
<gene>
    <name evidence="3" type="ORF">BDK51DRAFT_28282</name>
</gene>
<feature type="domain" description="E3 ubiquitin-protein ligase listerin N-terminal" evidence="2">
    <location>
        <begin position="159"/>
        <end position="224"/>
    </location>
</feature>
<comment type="catalytic activity">
    <reaction evidence="1">
        <text>S-ubiquitinyl-[E2 ubiquitin-conjugating enzyme]-L-cysteine + [acceptor protein]-L-lysine = [E2 ubiquitin-conjugating enzyme]-L-cysteine + N(6)-ubiquitinyl-[acceptor protein]-L-lysine.</text>
        <dbReference type="EC" id="2.3.2.27"/>
    </reaction>
</comment>
<dbReference type="SUPFAM" id="SSF48371">
    <property type="entry name" value="ARM repeat"/>
    <property type="match status" value="1"/>
</dbReference>
<dbReference type="Pfam" id="PF22958">
    <property type="entry name" value="Ltn1_1st"/>
    <property type="match status" value="2"/>
</dbReference>
<dbReference type="GO" id="GO:0043023">
    <property type="term" value="F:ribosomal large subunit binding"/>
    <property type="evidence" value="ECO:0007669"/>
    <property type="project" value="TreeGrafter"/>
</dbReference>
<keyword evidence="1" id="KW-0833">Ubl conjugation pathway</keyword>
<keyword evidence="1" id="KW-0862">Zinc</keyword>
<comment type="subunit">
    <text evidence="1">Component of the ribosome quality control complex (RQC).</text>
</comment>
<dbReference type="UniPathway" id="UPA00143"/>
<dbReference type="Gene3D" id="1.25.10.10">
    <property type="entry name" value="Leucine-rich Repeat Variant"/>
    <property type="match status" value="1"/>
</dbReference>
<dbReference type="GO" id="GO:0005829">
    <property type="term" value="C:cytosol"/>
    <property type="evidence" value="ECO:0007669"/>
    <property type="project" value="UniProtKB-UniRule"/>
</dbReference>
<dbReference type="GO" id="GO:0016567">
    <property type="term" value="P:protein ubiquitination"/>
    <property type="evidence" value="ECO:0007669"/>
    <property type="project" value="UniProtKB-UniPathway"/>
</dbReference>
<protein>
    <recommendedName>
        <fullName evidence="1">E3 ubiquitin-protein ligase listerin</fullName>
        <ecNumber evidence="1">2.3.2.27</ecNumber>
    </recommendedName>
    <alternativeName>
        <fullName evidence="1">RING-type E3 ubiquitin transferase listerin</fullName>
    </alternativeName>
</protein>
<proteinExistence type="inferred from homology"/>
<dbReference type="GO" id="GO:0061630">
    <property type="term" value="F:ubiquitin protein ligase activity"/>
    <property type="evidence" value="ECO:0007669"/>
    <property type="project" value="UniProtKB-UniRule"/>
</dbReference>
<dbReference type="OrthoDB" id="6108at2759"/>
<reference evidence="4" key="1">
    <citation type="journal article" date="2018" name="Nat. Microbiol.">
        <title>Leveraging single-cell genomics to expand the fungal tree of life.</title>
        <authorList>
            <person name="Ahrendt S.R."/>
            <person name="Quandt C.A."/>
            <person name="Ciobanu D."/>
            <person name="Clum A."/>
            <person name="Salamov A."/>
            <person name="Andreopoulos B."/>
            <person name="Cheng J.F."/>
            <person name="Woyke T."/>
            <person name="Pelin A."/>
            <person name="Henrissat B."/>
            <person name="Reynolds N.K."/>
            <person name="Benny G.L."/>
            <person name="Smith M.E."/>
            <person name="James T.Y."/>
            <person name="Grigoriev I.V."/>
        </authorList>
    </citation>
    <scope>NUCLEOTIDE SEQUENCE [LARGE SCALE GENOMIC DNA]</scope>
</reference>
<evidence type="ECO:0000256" key="1">
    <source>
        <dbReference type="RuleBase" id="RU367090"/>
    </source>
</evidence>
<dbReference type="InterPro" id="IPR011989">
    <property type="entry name" value="ARM-like"/>
</dbReference>
<comment type="similarity">
    <text evidence="1">Belongs to the LTN1 family.</text>
</comment>
<keyword evidence="4" id="KW-1185">Reference proteome</keyword>
<dbReference type="GO" id="GO:1990116">
    <property type="term" value="P:ribosome-associated ubiquitin-dependent protein catabolic process"/>
    <property type="evidence" value="ECO:0007669"/>
    <property type="project" value="UniProtKB-UniRule"/>
</dbReference>
<dbReference type="EMBL" id="KZ999061">
    <property type="protein sequence ID" value="RKO85454.1"/>
    <property type="molecule type" value="Genomic_DNA"/>
</dbReference>
<dbReference type="InterPro" id="IPR039795">
    <property type="entry name" value="LTN1/Rkr1"/>
</dbReference>
<dbReference type="GO" id="GO:0008270">
    <property type="term" value="F:zinc ion binding"/>
    <property type="evidence" value="ECO:0007669"/>
    <property type="project" value="UniProtKB-KW"/>
</dbReference>
<dbReference type="EC" id="2.3.2.27" evidence="1"/>
<keyword evidence="1" id="KW-0479">Metal-binding</keyword>
<name>A0A4P9W061_9FUNG</name>
<comment type="pathway">
    <text evidence="1">Protein modification; protein ubiquitination.</text>
</comment>
<evidence type="ECO:0000313" key="4">
    <source>
        <dbReference type="Proteomes" id="UP000269721"/>
    </source>
</evidence>
<evidence type="ECO:0000259" key="2">
    <source>
        <dbReference type="Pfam" id="PF22958"/>
    </source>
</evidence>
<dbReference type="InterPro" id="IPR054476">
    <property type="entry name" value="Ltn1_N"/>
</dbReference>
<feature type="domain" description="E3 ubiquitin-protein ligase listerin N-terminal" evidence="2">
    <location>
        <begin position="88"/>
        <end position="132"/>
    </location>
</feature>
<dbReference type="PANTHER" id="PTHR12389">
    <property type="entry name" value="ZINC FINGER PROTEIN 294"/>
    <property type="match status" value="1"/>
</dbReference>